<dbReference type="EMBL" id="BNAQ01000001">
    <property type="protein sequence ID" value="GHH07421.1"/>
    <property type="molecule type" value="Genomic_DNA"/>
</dbReference>
<evidence type="ECO:0000313" key="3">
    <source>
        <dbReference type="Proteomes" id="UP000652430"/>
    </source>
</evidence>
<dbReference type="InterPro" id="IPR016181">
    <property type="entry name" value="Acyl_CoA_acyltransferase"/>
</dbReference>
<name>A0ABQ3L7C8_9SPHN</name>
<dbReference type="Gene3D" id="3.40.630.30">
    <property type="match status" value="1"/>
</dbReference>
<dbReference type="Proteomes" id="UP000652430">
    <property type="component" value="Unassembled WGS sequence"/>
</dbReference>
<feature type="domain" description="N-acetyltransferase" evidence="1">
    <location>
        <begin position="72"/>
        <end position="218"/>
    </location>
</feature>
<accession>A0ABQ3L7C8</accession>
<dbReference type="InterPro" id="IPR000182">
    <property type="entry name" value="GNAT_dom"/>
</dbReference>
<proteinExistence type="predicted"/>
<gene>
    <name evidence="2" type="ORF">GCM10008023_01490</name>
</gene>
<evidence type="ECO:0000259" key="1">
    <source>
        <dbReference type="PROSITE" id="PS51186"/>
    </source>
</evidence>
<evidence type="ECO:0000313" key="2">
    <source>
        <dbReference type="EMBL" id="GHH07421.1"/>
    </source>
</evidence>
<dbReference type="PROSITE" id="PS51186">
    <property type="entry name" value="GNAT"/>
    <property type="match status" value="1"/>
</dbReference>
<dbReference type="Pfam" id="PF13508">
    <property type="entry name" value="Acetyltransf_7"/>
    <property type="match status" value="1"/>
</dbReference>
<dbReference type="RefSeq" id="WP_189674707.1">
    <property type="nucleotide sequence ID" value="NZ_BNAQ01000001.1"/>
</dbReference>
<organism evidence="2 3">
    <name type="scientific">Sphingomonas glacialis</name>
    <dbReference type="NCBI Taxonomy" id="658225"/>
    <lineage>
        <taxon>Bacteria</taxon>
        <taxon>Pseudomonadati</taxon>
        <taxon>Pseudomonadota</taxon>
        <taxon>Alphaproteobacteria</taxon>
        <taxon>Sphingomonadales</taxon>
        <taxon>Sphingomonadaceae</taxon>
        <taxon>Sphingomonas</taxon>
    </lineage>
</organism>
<sequence>MSASPNARGVDPALIAGWVAARSCARGVAAPIGDHGGWRVDTRSDLEWCRYIFARADREISTLARTIGRPQVFIKVCATDADMLALLPNDWALQARCWVMTATVDPTHRPLAAGYRLRVDETDGVIAATIVAPDGTFAASGYAAETAGVFAYDRIVTSPDHQRRGLGHAVMGALRGQRRDAASREILVATDQGRALYTSLGWTVQSAYASALSPAVYA</sequence>
<comment type="caution">
    <text evidence="2">The sequence shown here is derived from an EMBL/GenBank/DDBJ whole genome shotgun (WGS) entry which is preliminary data.</text>
</comment>
<reference evidence="3" key="1">
    <citation type="journal article" date="2019" name="Int. J. Syst. Evol. Microbiol.">
        <title>The Global Catalogue of Microorganisms (GCM) 10K type strain sequencing project: providing services to taxonomists for standard genome sequencing and annotation.</title>
        <authorList>
            <consortium name="The Broad Institute Genomics Platform"/>
            <consortium name="The Broad Institute Genome Sequencing Center for Infectious Disease"/>
            <person name="Wu L."/>
            <person name="Ma J."/>
        </authorList>
    </citation>
    <scope>NUCLEOTIDE SEQUENCE [LARGE SCALE GENOMIC DNA]</scope>
    <source>
        <strain evidence="3">CGMCC 1.8957</strain>
    </source>
</reference>
<protein>
    <recommendedName>
        <fullName evidence="1">N-acetyltransferase domain-containing protein</fullName>
    </recommendedName>
</protein>
<keyword evidence="3" id="KW-1185">Reference proteome</keyword>
<dbReference type="SUPFAM" id="SSF55729">
    <property type="entry name" value="Acyl-CoA N-acyltransferases (Nat)"/>
    <property type="match status" value="1"/>
</dbReference>